<evidence type="ECO:0000259" key="1">
    <source>
        <dbReference type="Pfam" id="PF04765"/>
    </source>
</evidence>
<gene>
    <name evidence="2" type="ORF">K0504_11350</name>
</gene>
<dbReference type="Pfam" id="PF04765">
    <property type="entry name" value="TOD1_MUCI70"/>
    <property type="match status" value="1"/>
</dbReference>
<keyword evidence="3" id="KW-1185">Reference proteome</keyword>
<comment type="caution">
    <text evidence="2">The sequence shown here is derived from an EMBL/GenBank/DDBJ whole genome shotgun (WGS) entry which is preliminary data.</text>
</comment>
<proteinExistence type="predicted"/>
<evidence type="ECO:0000313" key="2">
    <source>
        <dbReference type="EMBL" id="MBW8191634.1"/>
    </source>
</evidence>
<accession>A0ABS7EH11</accession>
<dbReference type="InterPro" id="IPR048354">
    <property type="entry name" value="TOD1_MUCI70_glycTrfase_dom"/>
</dbReference>
<sequence length="261" mass="30503">MKQSLVIYSCMIGGYDQYPYVPVDENIKFVMFTDAAPSEWPADSNWEFVKVENPEGLPPSMLNRYYKFHPHLLFPDYLFSIYIDANISIFKKHFIKWRHHQLARSDCKMAIPAHPLRDCVYEESKAILALGKDVEERLSYSLSALSNDNYPKHNGLFENNLIWRRHHDSGVNAVMAGVWQDLCDENKSNRDQLTLVYRSWEQGVNIEPFWQDGRCCRDSNSIQFVRHGIRFNPGNKVKIKANVADLFYRARRFLTQSQGKS</sequence>
<dbReference type="EMBL" id="JAHZSS010000013">
    <property type="protein sequence ID" value="MBW8191634.1"/>
    <property type="molecule type" value="Genomic_DNA"/>
</dbReference>
<organism evidence="2 3">
    <name type="scientific">Neiella holothuriorum</name>
    <dbReference type="NCBI Taxonomy" id="2870530"/>
    <lineage>
        <taxon>Bacteria</taxon>
        <taxon>Pseudomonadati</taxon>
        <taxon>Pseudomonadota</taxon>
        <taxon>Gammaproteobacteria</taxon>
        <taxon>Alteromonadales</taxon>
        <taxon>Echinimonadaceae</taxon>
        <taxon>Neiella</taxon>
    </lineage>
</organism>
<reference evidence="2" key="1">
    <citation type="submission" date="2021-07" db="EMBL/GenBank/DDBJ databases">
        <title>Neiella marina sp. nov., isolated from the intestinal content of sea cucumber Apostichopus japonicus.</title>
        <authorList>
            <person name="Bai X."/>
        </authorList>
    </citation>
    <scope>NUCLEOTIDE SEQUENCE</scope>
    <source>
        <strain evidence="2">126</strain>
    </source>
</reference>
<dbReference type="Proteomes" id="UP001166251">
    <property type="component" value="Unassembled WGS sequence"/>
</dbReference>
<protein>
    <submittedName>
        <fullName evidence="2">DUF616 domain-containing protein</fullName>
    </submittedName>
</protein>
<evidence type="ECO:0000313" key="3">
    <source>
        <dbReference type="Proteomes" id="UP001166251"/>
    </source>
</evidence>
<name>A0ABS7EH11_9GAMM</name>
<dbReference type="RefSeq" id="WP_220104314.1">
    <property type="nucleotide sequence ID" value="NZ_JAHZSS010000013.1"/>
</dbReference>
<feature type="domain" description="TOD1/MUCI70 glycosyltransferase-like" evidence="1">
    <location>
        <begin position="45"/>
        <end position="196"/>
    </location>
</feature>